<dbReference type="InterPro" id="IPR035959">
    <property type="entry name" value="RutC-like_sf"/>
</dbReference>
<dbReference type="PROSITE" id="PS51167">
    <property type="entry name" value="CHORISMATE_MUT_1"/>
    <property type="match status" value="1"/>
</dbReference>
<comment type="catalytic activity">
    <reaction evidence="3">
        <text>chorismate = prephenate</text>
        <dbReference type="Rhea" id="RHEA:13897"/>
        <dbReference type="ChEBI" id="CHEBI:29748"/>
        <dbReference type="ChEBI" id="CHEBI:29934"/>
        <dbReference type="EC" id="5.4.99.5"/>
    </reaction>
</comment>
<dbReference type="GO" id="GO:0004106">
    <property type="term" value="F:chorismate mutase activity"/>
    <property type="evidence" value="ECO:0007669"/>
    <property type="project" value="UniProtKB-UniRule"/>
</dbReference>
<dbReference type="Proteomes" id="UP000430692">
    <property type="component" value="Unassembled WGS sequence"/>
</dbReference>
<dbReference type="Pfam" id="PF07736">
    <property type="entry name" value="CM_1"/>
    <property type="match status" value="1"/>
</dbReference>
<comment type="caution">
    <text evidence="4">The sequence shown here is derived from an EMBL/GenBank/DDBJ whole genome shotgun (WGS) entry which is preliminary data.</text>
</comment>
<feature type="binding site" evidence="2">
    <location>
        <position position="5"/>
    </location>
    <ligand>
        <name>prephenate</name>
        <dbReference type="ChEBI" id="CHEBI:29934"/>
    </ligand>
</feature>
<keyword evidence="2 3" id="KW-0057">Aromatic amino acid biosynthesis</keyword>
<dbReference type="EC" id="5.4.99.5" evidence="1 3"/>
<feature type="binding site" evidence="2">
    <location>
        <position position="88"/>
    </location>
    <ligand>
        <name>prephenate</name>
        <dbReference type="ChEBI" id="CHEBI:29934"/>
    </ligand>
</feature>
<evidence type="ECO:0000313" key="5">
    <source>
        <dbReference type="Proteomes" id="UP000430692"/>
    </source>
</evidence>
<dbReference type="EMBL" id="WUUL01000001">
    <property type="protein sequence ID" value="MXQ52602.1"/>
    <property type="molecule type" value="Genomic_DNA"/>
</dbReference>
<dbReference type="InterPro" id="IPR008243">
    <property type="entry name" value="Chorismate_mutase_AroH"/>
</dbReference>
<accession>A0A6I4VX56</accession>
<dbReference type="UniPathway" id="UPA00120">
    <property type="reaction ID" value="UER00203"/>
</dbReference>
<dbReference type="SUPFAM" id="SSF55298">
    <property type="entry name" value="YjgF-like"/>
    <property type="match status" value="1"/>
</dbReference>
<sequence length="119" mass="12771">MRGIRGATTVSSNNKEEILAATKELSLTIIERNQLRADDVASILITSTPDLNATFPAAAVRAIEGWSLVPLMGAAEVDVPGGLPLCIRMMLLVNTDQSADGIHHVFLHEAAKLRPDLKD</sequence>
<proteinExistence type="predicted"/>
<dbReference type="GO" id="GO:0046417">
    <property type="term" value="P:chorismate metabolic process"/>
    <property type="evidence" value="ECO:0007669"/>
    <property type="project" value="TreeGrafter"/>
</dbReference>
<dbReference type="PIRSF" id="PIRSF005965">
    <property type="entry name" value="Chor_mut_AroH"/>
    <property type="match status" value="1"/>
</dbReference>
<dbReference type="GO" id="GO:0009073">
    <property type="term" value="P:aromatic amino acid family biosynthetic process"/>
    <property type="evidence" value="ECO:0007669"/>
    <property type="project" value="UniProtKB-UniRule"/>
</dbReference>
<dbReference type="PANTHER" id="PTHR21164:SF0">
    <property type="entry name" value="CHORISMATE MUTASE AROH"/>
    <property type="match status" value="1"/>
</dbReference>
<name>A0A6I4VX56_9BACL</name>
<evidence type="ECO:0000313" key="4">
    <source>
        <dbReference type="EMBL" id="MXQ52602.1"/>
    </source>
</evidence>
<evidence type="ECO:0000256" key="3">
    <source>
        <dbReference type="PROSITE-ProRule" id="PRU00514"/>
    </source>
</evidence>
<keyword evidence="2 3" id="KW-0028">Amino-acid biosynthesis</keyword>
<dbReference type="NCBIfam" id="TIGR01796">
    <property type="entry name" value="CM_mono_aroH"/>
    <property type="match status" value="1"/>
</dbReference>
<gene>
    <name evidence="4" type="primary">aroH</name>
    <name evidence="4" type="ORF">GSM42_02315</name>
</gene>
<reference evidence="4 5" key="1">
    <citation type="submission" date="2019-12" db="EMBL/GenBank/DDBJ databases">
        <title>Whole-genome analyses of novel actinobacteria.</title>
        <authorList>
            <person name="Sahin N."/>
            <person name="Saygin H."/>
        </authorList>
    </citation>
    <scope>NUCLEOTIDE SEQUENCE [LARGE SCALE GENOMIC DNA]</scope>
    <source>
        <strain evidence="4 5">KC615</strain>
    </source>
</reference>
<dbReference type="GO" id="GO:0008652">
    <property type="term" value="P:amino acid biosynthetic process"/>
    <property type="evidence" value="ECO:0007669"/>
    <property type="project" value="UniProtKB-UniRule"/>
</dbReference>
<dbReference type="AlphaFoldDB" id="A0A6I4VX56"/>
<keyword evidence="5" id="KW-1185">Reference proteome</keyword>
<dbReference type="CDD" id="cd02185">
    <property type="entry name" value="AroH"/>
    <property type="match status" value="1"/>
</dbReference>
<protein>
    <recommendedName>
        <fullName evidence="1 3">chorismate mutase</fullName>
        <ecNumber evidence="1 3">5.4.99.5</ecNumber>
    </recommendedName>
</protein>
<dbReference type="Gene3D" id="3.30.1330.40">
    <property type="entry name" value="RutC-like"/>
    <property type="match status" value="1"/>
</dbReference>
<evidence type="ECO:0000256" key="2">
    <source>
        <dbReference type="PIRSR" id="PIRSR005965-1"/>
    </source>
</evidence>
<evidence type="ECO:0000256" key="1">
    <source>
        <dbReference type="NCBIfam" id="TIGR01796"/>
    </source>
</evidence>
<keyword evidence="3 4" id="KW-0413">Isomerase</keyword>
<organism evidence="4 5">
    <name type="scientific">Shimazuella alba</name>
    <dbReference type="NCBI Taxonomy" id="2690964"/>
    <lineage>
        <taxon>Bacteria</taxon>
        <taxon>Bacillati</taxon>
        <taxon>Bacillota</taxon>
        <taxon>Bacilli</taxon>
        <taxon>Bacillales</taxon>
        <taxon>Thermoactinomycetaceae</taxon>
        <taxon>Shimazuella</taxon>
    </lineage>
</organism>
<dbReference type="PANTHER" id="PTHR21164">
    <property type="entry name" value="CHORISMATE MUTASE"/>
    <property type="match status" value="1"/>
</dbReference>